<dbReference type="PROSITE" id="PS50048">
    <property type="entry name" value="ZN2_CY6_FUNGAL_2"/>
    <property type="match status" value="1"/>
</dbReference>
<dbReference type="InterPro" id="IPR001138">
    <property type="entry name" value="Zn2Cys6_DnaBD"/>
</dbReference>
<dbReference type="GeneID" id="37195481"/>
<dbReference type="GO" id="GO:0009893">
    <property type="term" value="P:positive regulation of metabolic process"/>
    <property type="evidence" value="ECO:0007669"/>
    <property type="project" value="UniProtKB-ARBA"/>
</dbReference>
<feature type="region of interest" description="Disordered" evidence="5">
    <location>
        <begin position="545"/>
        <end position="564"/>
    </location>
</feature>
<evidence type="ECO:0000256" key="3">
    <source>
        <dbReference type="ARBA" id="ARBA00023163"/>
    </source>
</evidence>
<feature type="non-terminal residue" evidence="7">
    <location>
        <position position="664"/>
    </location>
</feature>
<dbReference type="CDD" id="cd12148">
    <property type="entry name" value="fungal_TF_MHR"/>
    <property type="match status" value="1"/>
</dbReference>
<keyword evidence="8" id="KW-1185">Reference proteome</keyword>
<proteinExistence type="predicted"/>
<gene>
    <name evidence="7" type="ORF">BO97DRAFT_309013</name>
</gene>
<dbReference type="PANTHER" id="PTHR47431:SF5">
    <property type="entry name" value="ZN(II)2CYS6 TRANSCRIPTION FACTOR (EUROFUNG)"/>
    <property type="match status" value="1"/>
</dbReference>
<accession>A0A395HN50</accession>
<dbReference type="VEuPathDB" id="FungiDB:BO97DRAFT_309013"/>
<organism evidence="7 8">
    <name type="scientific">Aspergillus homomorphus (strain CBS 101889)</name>
    <dbReference type="NCBI Taxonomy" id="1450537"/>
    <lineage>
        <taxon>Eukaryota</taxon>
        <taxon>Fungi</taxon>
        <taxon>Dikarya</taxon>
        <taxon>Ascomycota</taxon>
        <taxon>Pezizomycotina</taxon>
        <taxon>Eurotiomycetes</taxon>
        <taxon>Eurotiomycetidae</taxon>
        <taxon>Eurotiales</taxon>
        <taxon>Aspergillaceae</taxon>
        <taxon>Aspergillus</taxon>
        <taxon>Aspergillus subgen. Circumdati</taxon>
    </lineage>
</organism>
<feature type="region of interest" description="Disordered" evidence="5">
    <location>
        <begin position="73"/>
        <end position="93"/>
    </location>
</feature>
<evidence type="ECO:0000256" key="2">
    <source>
        <dbReference type="ARBA" id="ARBA00023125"/>
    </source>
</evidence>
<dbReference type="GO" id="GO:0003677">
    <property type="term" value="F:DNA binding"/>
    <property type="evidence" value="ECO:0007669"/>
    <property type="project" value="UniProtKB-KW"/>
</dbReference>
<dbReference type="PANTHER" id="PTHR47431">
    <property type="entry name" value="ZN(II)2CYS6 TRANSCRIPTION FACTOR (EUROFUNG)-RELATED"/>
    <property type="match status" value="1"/>
</dbReference>
<evidence type="ECO:0000313" key="8">
    <source>
        <dbReference type="Proteomes" id="UP000248961"/>
    </source>
</evidence>
<dbReference type="STRING" id="1450537.A0A395HN50"/>
<evidence type="ECO:0000259" key="6">
    <source>
        <dbReference type="PROSITE" id="PS50048"/>
    </source>
</evidence>
<name>A0A395HN50_ASPHC</name>
<evidence type="ECO:0000256" key="1">
    <source>
        <dbReference type="ARBA" id="ARBA00023015"/>
    </source>
</evidence>
<dbReference type="InterPro" id="IPR036864">
    <property type="entry name" value="Zn2-C6_fun-type_DNA-bd_sf"/>
</dbReference>
<dbReference type="PROSITE" id="PS00463">
    <property type="entry name" value="ZN2_CY6_FUNGAL_1"/>
    <property type="match status" value="1"/>
</dbReference>
<keyword evidence="1" id="KW-0805">Transcription regulation</keyword>
<keyword evidence="3" id="KW-0804">Transcription</keyword>
<keyword evidence="2" id="KW-0238">DNA-binding</keyword>
<sequence length="664" mass="73420">MPSASRPVKLACLACRASKTRCDGQRPCVSCSTRGEECQYQPSQRGGARRGPMAAAELARRRAQRLANRARIENHSHSKDSEPHCQDYHSHSHPSAIVPFSPSSLSSIDLTYHLPAPSLESLSIGLPSPRVTEELLAAVELPAWSIRAYRCDQDLLNAYYIFIHPYFPFLPPPAVSQYEDKCVALDISSSYANASTLPYWPTSPLALAMAAILVLIPPPGRPRAAEDEAVMLRRSYADLYARSALELVDDSLENSSRVTLAGVSRNGLHPTVPPRIEPVLALGLLSLYEYSQRGSTSKMRARANQALTLAMDLSVHTENVQTRCLDAHRRCWWATVFLVYLSSILNASPPLITFDDLRITTIYPEFRGCREPWPLFMNAQVALFRSCSLGRQLVGANASNDSTGLPRSLGEDIKRLDSFILELAAEADRFRCVTNYQGSEADASRNLWAISKALIYTSRLTLHRLRAFLDSPAFPDERHDFLLAGDTIQTNPSSPSRTTRPFHLSPNLAEQITAVFPFTGQESVRFCLQSALAIARVFRRLPSPNPMYSDEADDSGSTGSKMSRRRLVGSPRSIPYMASCQLQSFYTLAMLLQRVRTALSLGNLGSYAYLLSQPSATTEMQDMERLVEELQCGMDALARSLQADAVFEGVALMAKAAEKAYEAT</sequence>
<dbReference type="SUPFAM" id="SSF57701">
    <property type="entry name" value="Zn2/Cys6 DNA-binding domain"/>
    <property type="match status" value="1"/>
</dbReference>
<dbReference type="Proteomes" id="UP000248961">
    <property type="component" value="Unassembled WGS sequence"/>
</dbReference>
<dbReference type="Gene3D" id="4.10.240.10">
    <property type="entry name" value="Zn(2)-C6 fungal-type DNA-binding domain"/>
    <property type="match status" value="1"/>
</dbReference>
<dbReference type="CDD" id="cd00067">
    <property type="entry name" value="GAL4"/>
    <property type="match status" value="1"/>
</dbReference>
<dbReference type="SMART" id="SM00066">
    <property type="entry name" value="GAL4"/>
    <property type="match status" value="1"/>
</dbReference>
<evidence type="ECO:0000256" key="5">
    <source>
        <dbReference type="SAM" id="MobiDB-lite"/>
    </source>
</evidence>
<dbReference type="AlphaFoldDB" id="A0A395HN50"/>
<dbReference type="OrthoDB" id="2123952at2759"/>
<feature type="domain" description="Zn(2)-C6 fungal-type" evidence="6">
    <location>
        <begin position="11"/>
        <end position="40"/>
    </location>
</feature>
<reference evidence="7 8" key="1">
    <citation type="submission" date="2018-02" db="EMBL/GenBank/DDBJ databases">
        <title>The genomes of Aspergillus section Nigri reveals drivers in fungal speciation.</title>
        <authorList>
            <consortium name="DOE Joint Genome Institute"/>
            <person name="Vesth T.C."/>
            <person name="Nybo J."/>
            <person name="Theobald S."/>
            <person name="Brandl J."/>
            <person name="Frisvad J.C."/>
            <person name="Nielsen K.F."/>
            <person name="Lyhne E.K."/>
            <person name="Kogle M.E."/>
            <person name="Kuo A."/>
            <person name="Riley R."/>
            <person name="Clum A."/>
            <person name="Nolan M."/>
            <person name="Lipzen A."/>
            <person name="Salamov A."/>
            <person name="Henrissat B."/>
            <person name="Wiebenga A."/>
            <person name="De vries R.P."/>
            <person name="Grigoriev I.V."/>
            <person name="Mortensen U.H."/>
            <person name="Andersen M.R."/>
            <person name="Baker S.E."/>
        </authorList>
    </citation>
    <scope>NUCLEOTIDE SEQUENCE [LARGE SCALE GENOMIC DNA]</scope>
    <source>
        <strain evidence="7 8">CBS 101889</strain>
    </source>
</reference>
<evidence type="ECO:0000313" key="7">
    <source>
        <dbReference type="EMBL" id="RAL08268.1"/>
    </source>
</evidence>
<dbReference type="Pfam" id="PF00172">
    <property type="entry name" value="Zn_clus"/>
    <property type="match status" value="1"/>
</dbReference>
<evidence type="ECO:0000256" key="4">
    <source>
        <dbReference type="ARBA" id="ARBA00023242"/>
    </source>
</evidence>
<dbReference type="GO" id="GO:0000981">
    <property type="term" value="F:DNA-binding transcription factor activity, RNA polymerase II-specific"/>
    <property type="evidence" value="ECO:0007669"/>
    <property type="project" value="InterPro"/>
</dbReference>
<keyword evidence="4" id="KW-0539">Nucleus</keyword>
<dbReference type="GO" id="GO:0008270">
    <property type="term" value="F:zinc ion binding"/>
    <property type="evidence" value="ECO:0007669"/>
    <property type="project" value="InterPro"/>
</dbReference>
<feature type="compositionally biased region" description="Basic and acidic residues" evidence="5">
    <location>
        <begin position="73"/>
        <end position="90"/>
    </location>
</feature>
<dbReference type="RefSeq" id="XP_025547422.1">
    <property type="nucleotide sequence ID" value="XM_025691192.1"/>
</dbReference>
<protein>
    <submittedName>
        <fullName evidence="7">Putative Zn(II)2Cys6 transcription factor</fullName>
    </submittedName>
</protein>
<dbReference type="EMBL" id="KZ824317">
    <property type="protein sequence ID" value="RAL08268.1"/>
    <property type="molecule type" value="Genomic_DNA"/>
</dbReference>